<gene>
    <name evidence="3" type="ORF">DesyoDRAFT_3899</name>
</gene>
<dbReference type="RefSeq" id="WP_007785509.1">
    <property type="nucleotide sequence ID" value="NZ_CM001441.1"/>
</dbReference>
<dbReference type="PANTHER" id="PTHR30383:SF27">
    <property type="entry name" value="SPORE GERMINATION LIPASE LIPC"/>
    <property type="match status" value="1"/>
</dbReference>
<evidence type="ECO:0000313" key="4">
    <source>
        <dbReference type="Proteomes" id="UP000005104"/>
    </source>
</evidence>
<dbReference type="Gene3D" id="3.40.50.1110">
    <property type="entry name" value="SGNH hydrolase"/>
    <property type="match status" value="1"/>
</dbReference>
<dbReference type="SUPFAM" id="SSF52266">
    <property type="entry name" value="SGNH hydrolase"/>
    <property type="match status" value="1"/>
</dbReference>
<feature type="region of interest" description="Disordered" evidence="1">
    <location>
        <begin position="37"/>
        <end position="58"/>
    </location>
</feature>
<proteinExistence type="predicted"/>
<dbReference type="AlphaFoldDB" id="H5XX13"/>
<feature type="domain" description="SGNH hydrolase-type esterase" evidence="2">
    <location>
        <begin position="68"/>
        <end position="255"/>
    </location>
</feature>
<evidence type="ECO:0000259" key="2">
    <source>
        <dbReference type="Pfam" id="PF13472"/>
    </source>
</evidence>
<dbReference type="GO" id="GO:0004622">
    <property type="term" value="F:phosphatidylcholine lysophospholipase activity"/>
    <property type="evidence" value="ECO:0007669"/>
    <property type="project" value="TreeGrafter"/>
</dbReference>
<dbReference type="OrthoDB" id="252349at2"/>
<sequence length="271" mass="30207">MLKKSMWYSILAIACAGFIVLASGFYQAIMITTMDSPQPSSAPPIPITQTPEDSTQLSKNPNTIQLLILGDSVAKGTGDEKSKGFSGYLTENFKNNTSKEILVQNAGIDGLESLGLLEQLQSQRLEKLITNSDVILISIGGNDVRSILTLNTLEKEEEFNVRLNTYQNNLKLMFKELRKTNPNSIIVFLGLYNPYERATSLEDARLLNTWNYNTQQLVEEDGKTIFIPTHDLLKYNLERYIAQDGLHPNSAGYQVLANRISKSVEIIISGL</sequence>
<dbReference type="PANTHER" id="PTHR30383">
    <property type="entry name" value="THIOESTERASE 1/PROTEASE 1/LYSOPHOSPHOLIPASE L1"/>
    <property type="match status" value="1"/>
</dbReference>
<dbReference type="STRING" id="768710.DesyoDRAFT_3899"/>
<evidence type="ECO:0000256" key="1">
    <source>
        <dbReference type="SAM" id="MobiDB-lite"/>
    </source>
</evidence>
<dbReference type="InterPro" id="IPR036514">
    <property type="entry name" value="SGNH_hydro_sf"/>
</dbReference>
<name>H5XX13_9FIRM</name>
<dbReference type="InterPro" id="IPR051532">
    <property type="entry name" value="Ester_Hydrolysis_Enzymes"/>
</dbReference>
<dbReference type="Pfam" id="PF13472">
    <property type="entry name" value="Lipase_GDSL_2"/>
    <property type="match status" value="1"/>
</dbReference>
<protein>
    <submittedName>
        <fullName evidence="3">Lysophospholipase L1-like esterase</fullName>
    </submittedName>
</protein>
<dbReference type="InterPro" id="IPR013830">
    <property type="entry name" value="SGNH_hydro"/>
</dbReference>
<evidence type="ECO:0000313" key="3">
    <source>
        <dbReference type="EMBL" id="EHQ90881.1"/>
    </source>
</evidence>
<accession>H5XX13</accession>
<dbReference type="EMBL" id="CM001441">
    <property type="protein sequence ID" value="EHQ90881.1"/>
    <property type="molecule type" value="Genomic_DNA"/>
</dbReference>
<keyword evidence="4" id="KW-1185">Reference proteome</keyword>
<reference evidence="3 4" key="1">
    <citation type="submission" date="2011-11" db="EMBL/GenBank/DDBJ databases">
        <title>The Noncontiguous Finished genome of Desulfosporosinus youngiae DSM 17734.</title>
        <authorList>
            <consortium name="US DOE Joint Genome Institute (JGI-PGF)"/>
            <person name="Lucas S."/>
            <person name="Han J."/>
            <person name="Lapidus A."/>
            <person name="Cheng J.-F."/>
            <person name="Goodwin L."/>
            <person name="Pitluck S."/>
            <person name="Peters L."/>
            <person name="Ovchinnikova G."/>
            <person name="Lu M."/>
            <person name="Land M.L."/>
            <person name="Hauser L."/>
            <person name="Pester M."/>
            <person name="Spring S."/>
            <person name="Ollivier B."/>
            <person name="Rattei T."/>
            <person name="Klenk H.-P."/>
            <person name="Wagner M."/>
            <person name="Loy A."/>
            <person name="Woyke T.J."/>
        </authorList>
    </citation>
    <scope>NUCLEOTIDE SEQUENCE [LARGE SCALE GENOMIC DNA]</scope>
    <source>
        <strain evidence="3 4">DSM 17734</strain>
    </source>
</reference>
<dbReference type="eggNOG" id="COG2755">
    <property type="taxonomic scope" value="Bacteria"/>
</dbReference>
<dbReference type="HOGENOM" id="CLU_076859_2_0_9"/>
<dbReference type="PROSITE" id="PS51257">
    <property type="entry name" value="PROKAR_LIPOPROTEIN"/>
    <property type="match status" value="1"/>
</dbReference>
<dbReference type="Proteomes" id="UP000005104">
    <property type="component" value="Chromosome"/>
</dbReference>
<organism evidence="3 4">
    <name type="scientific">Desulfosporosinus youngiae DSM 17734</name>
    <dbReference type="NCBI Taxonomy" id="768710"/>
    <lineage>
        <taxon>Bacteria</taxon>
        <taxon>Bacillati</taxon>
        <taxon>Bacillota</taxon>
        <taxon>Clostridia</taxon>
        <taxon>Eubacteriales</taxon>
        <taxon>Desulfitobacteriaceae</taxon>
        <taxon>Desulfosporosinus</taxon>
    </lineage>
</organism>